<reference evidence="1 2" key="1">
    <citation type="submission" date="2018-11" db="EMBL/GenBank/DDBJ databases">
        <authorList>
            <consortium name="Pathogen Informatics"/>
        </authorList>
    </citation>
    <scope>NUCLEOTIDE SEQUENCE [LARGE SCALE GENOMIC DNA]</scope>
    <source>
        <strain>Denwood</strain>
        <strain evidence="2">Zambia</strain>
    </source>
</reference>
<dbReference type="EMBL" id="UZAL01047621">
    <property type="protein sequence ID" value="VDP85057.1"/>
    <property type="molecule type" value="Genomic_DNA"/>
</dbReference>
<sequence length="58" mass="6869">MNNTQLRKCSPIWLVHQLSEDNKDFETIQKLAYFLPGSYLMLAGQEVDLVSQFIFFWN</sequence>
<gene>
    <name evidence="1" type="ORF">SMTD_LOCUS21530</name>
</gene>
<dbReference type="STRING" id="31246.A0A183Q4J4"/>
<proteinExistence type="predicted"/>
<dbReference type="Proteomes" id="UP000269396">
    <property type="component" value="Unassembled WGS sequence"/>
</dbReference>
<name>A0A183Q4J4_9TREM</name>
<evidence type="ECO:0000313" key="1">
    <source>
        <dbReference type="EMBL" id="VDP85057.1"/>
    </source>
</evidence>
<organism evidence="1 2">
    <name type="scientific">Schistosoma mattheei</name>
    <dbReference type="NCBI Taxonomy" id="31246"/>
    <lineage>
        <taxon>Eukaryota</taxon>
        <taxon>Metazoa</taxon>
        <taxon>Spiralia</taxon>
        <taxon>Lophotrochozoa</taxon>
        <taxon>Platyhelminthes</taxon>
        <taxon>Trematoda</taxon>
        <taxon>Digenea</taxon>
        <taxon>Strigeidida</taxon>
        <taxon>Schistosomatoidea</taxon>
        <taxon>Schistosomatidae</taxon>
        <taxon>Schistosoma</taxon>
    </lineage>
</organism>
<evidence type="ECO:0000313" key="2">
    <source>
        <dbReference type="Proteomes" id="UP000269396"/>
    </source>
</evidence>
<keyword evidence="2" id="KW-1185">Reference proteome</keyword>
<protein>
    <submittedName>
        <fullName evidence="1">Uncharacterized protein</fullName>
    </submittedName>
</protein>
<dbReference type="AlphaFoldDB" id="A0A183Q4J4"/>
<accession>A0A183Q4J4</accession>